<dbReference type="InParanoid" id="A9A2N3"/>
<dbReference type="EnsemblBacteria" id="ABX13272">
    <property type="protein sequence ID" value="ABX13272"/>
    <property type="gene ID" value="Nmar_1376"/>
</dbReference>
<gene>
    <name evidence="1" type="ordered locus">Nmar_1376</name>
</gene>
<dbReference type="RefSeq" id="WP_012215759.1">
    <property type="nucleotide sequence ID" value="NC_010085.1"/>
</dbReference>
<reference evidence="1 2" key="1">
    <citation type="journal article" date="2010" name="Proc. Natl. Acad. Sci. U.S.A.">
        <title>Nitrosopumilus maritimus genome reveals unique mechanisms for nitrification and autotrophy in globally distributed marine crenarchaea.</title>
        <authorList>
            <person name="Walker C.B."/>
            <person name="de la Torre J.R."/>
            <person name="Klotz M.G."/>
            <person name="Urakawa H."/>
            <person name="Pinel N."/>
            <person name="Arp D.J."/>
            <person name="Brochier-Armanet C."/>
            <person name="Chain P.S."/>
            <person name="Chan P.P."/>
            <person name="Gollabgir A."/>
            <person name="Hemp J."/>
            <person name="Hugler M."/>
            <person name="Karr E.A."/>
            <person name="Konneke M."/>
            <person name="Shin M."/>
            <person name="Lawton T.J."/>
            <person name="Lowe T."/>
            <person name="Martens-Habbena W."/>
            <person name="Sayavedra-Soto L.A."/>
            <person name="Lang D."/>
            <person name="Sievert S.M."/>
            <person name="Rosenzweig A.C."/>
            <person name="Manning G."/>
            <person name="Stahl D.A."/>
        </authorList>
    </citation>
    <scope>NUCLEOTIDE SEQUENCE [LARGE SCALE GENOMIC DNA]</scope>
    <source>
        <strain evidence="1 2">SCM1</strain>
    </source>
</reference>
<dbReference type="KEGG" id="nmr:Nmar_1376"/>
<dbReference type="AlphaFoldDB" id="A9A2N3"/>
<evidence type="ECO:0000313" key="1">
    <source>
        <dbReference type="EMBL" id="ABX13272.1"/>
    </source>
</evidence>
<evidence type="ECO:0000313" key="2">
    <source>
        <dbReference type="Proteomes" id="UP000000792"/>
    </source>
</evidence>
<keyword evidence="2" id="KW-1185">Reference proteome</keyword>
<dbReference type="EMBL" id="CP000866">
    <property type="protein sequence ID" value="ABX13272.1"/>
    <property type="molecule type" value="Genomic_DNA"/>
</dbReference>
<organism evidence="1 2">
    <name type="scientific">Nitrosopumilus maritimus (strain SCM1)</name>
    <dbReference type="NCBI Taxonomy" id="436308"/>
    <lineage>
        <taxon>Archaea</taxon>
        <taxon>Nitrososphaerota</taxon>
        <taxon>Nitrososphaeria</taxon>
        <taxon>Nitrosopumilales</taxon>
        <taxon>Nitrosopumilaceae</taxon>
        <taxon>Nitrosopumilus</taxon>
    </lineage>
</organism>
<dbReference type="Proteomes" id="UP000000792">
    <property type="component" value="Chromosome"/>
</dbReference>
<accession>A9A2N3</accession>
<dbReference type="STRING" id="436308.Nmar_1376"/>
<name>A9A2N3_NITMS</name>
<protein>
    <submittedName>
        <fullName evidence="1">Uncharacterized protein</fullName>
    </submittedName>
</protein>
<dbReference type="HOGENOM" id="CLU_654916_0_0_2"/>
<proteinExistence type="predicted"/>
<sequence length="419" mass="48696">MTASKKQVVFEKISEVLSEYELTGITKNELVRILQQEGIASRMTFYEYFKEMADPKKANIIQMRIPKGKINAVCFPTPENQAIVKLKKKFKSICNLLGLIKKYPELGDCFIPLPRLKGVYNSKKIPPDTGFAYNTSLYSEIIHSEKTSFGESRSYITLRSHRARHDILKELSVFLTHYLNSPKRKYSKQIKEECVKILTPTFLQALKILSDDYVDTVNVSKDLKKTIQSTAPKDSAVFIGLVRAPIMPQVEVEFLKILGRYYYTISKQFSKNMKMDSCKEQKIISQVLRDFYCVEEDSNEKLDSQDIKRIFQLNNNLVTNRGKETEIKNEYGFDENSLAIKLVKTFSKDEEDTDDSLHIKIYYTKLFLSLGIFTKKEQQIIEYDLKHDEKVFKSKEWDDPKEGREVLEALFPSEVSKYE</sequence>
<dbReference type="GeneID" id="5774416"/>